<accession>A0A0G0ISE2</accession>
<gene>
    <name evidence="1" type="ORF">US75_C0046G0002</name>
</gene>
<dbReference type="AlphaFoldDB" id="A0A0G0ISE2"/>
<reference evidence="1 2" key="1">
    <citation type="journal article" date="2015" name="Nature">
        <title>rRNA introns, odd ribosomes, and small enigmatic genomes across a large radiation of phyla.</title>
        <authorList>
            <person name="Brown C.T."/>
            <person name="Hug L.A."/>
            <person name="Thomas B.C."/>
            <person name="Sharon I."/>
            <person name="Castelle C.J."/>
            <person name="Singh A."/>
            <person name="Wilkins M.J."/>
            <person name="Williams K.H."/>
            <person name="Banfield J.F."/>
        </authorList>
    </citation>
    <scope>NUCLEOTIDE SEQUENCE [LARGE SCALE GENOMIC DNA]</scope>
</reference>
<sequence>MKKIVPVLIIFSIILVALLVIRFTLGGDEDTWICEYGRWVKHGNPSSSMPSSGCGSKLVDTAEEELTDMSVCYSPNGNKMIYEDALKRAEAGCEGGKLSDEHFCNSSTGTWWIEFAPNEVKEGCNPACVVFVDTGETEINWRCTGLREGGV</sequence>
<dbReference type="STRING" id="1618583.US75_C0046G0002"/>
<organism evidence="1 2">
    <name type="scientific">Candidatus Woesebacteria bacterium GW2011_GWC1_38_13</name>
    <dbReference type="NCBI Taxonomy" id="1618583"/>
    <lineage>
        <taxon>Bacteria</taxon>
        <taxon>Candidatus Woeseibacteriota</taxon>
    </lineage>
</organism>
<dbReference type="Proteomes" id="UP000034096">
    <property type="component" value="Unassembled WGS sequence"/>
</dbReference>
<name>A0A0G0ISE2_9BACT</name>
<proteinExistence type="predicted"/>
<protein>
    <submittedName>
        <fullName evidence="1">Uncharacterized protein</fullName>
    </submittedName>
</protein>
<comment type="caution">
    <text evidence="1">The sequence shown here is derived from an EMBL/GenBank/DDBJ whole genome shotgun (WGS) entry which is preliminary data.</text>
</comment>
<evidence type="ECO:0000313" key="1">
    <source>
        <dbReference type="EMBL" id="KKQ53945.1"/>
    </source>
</evidence>
<dbReference type="EMBL" id="LBUE01000046">
    <property type="protein sequence ID" value="KKQ53945.1"/>
    <property type="molecule type" value="Genomic_DNA"/>
</dbReference>
<evidence type="ECO:0000313" key="2">
    <source>
        <dbReference type="Proteomes" id="UP000034096"/>
    </source>
</evidence>